<organism evidence="2 3">
    <name type="scientific">Ruegeria conchae</name>
    <dbReference type="NCBI Taxonomy" id="981384"/>
    <lineage>
        <taxon>Bacteria</taxon>
        <taxon>Pseudomonadati</taxon>
        <taxon>Pseudomonadota</taxon>
        <taxon>Alphaproteobacteria</taxon>
        <taxon>Rhodobacterales</taxon>
        <taxon>Roseobacteraceae</taxon>
        <taxon>Ruegeria</taxon>
    </lineage>
</organism>
<evidence type="ECO:0000313" key="3">
    <source>
        <dbReference type="Proteomes" id="UP000271700"/>
    </source>
</evidence>
<dbReference type="Proteomes" id="UP000271700">
    <property type="component" value="Unassembled WGS sequence"/>
</dbReference>
<proteinExistence type="predicted"/>
<dbReference type="STRING" id="981384.GCA_000192475_03746"/>
<gene>
    <name evidence="2" type="ORF">CLV75_3832</name>
</gene>
<sequence length="715" mass="78352">MIRALTLILLALGTSVSAQVLRVRSGEHDGYTRLVIQVPAGTDWVMTPNERGADLNIAIKGATFDTGTVFDRLTSKRLQSLTQASSGGALKMVFGCECVATAFLHQQTMVVVDISPGKFIPVAVPKIDVVTDLHPDIAKQAPPPVQIPATALALPLLQMSHRNFEDELISRILQSADREVIDLTLAGVGRRQSARFGPLRTSSAQAPNLRLSSVLDDARGLENLALPDFDAKFECITDAEMDFDSWAGPEPFVEQVAQLRTGLFQEIDRLDQEKALNLAKLYTYYGFGAEALQVLDLLPGPTAEQQRISAMASTLDGLTASEPHSFEGQQSCESAAALWALLAEEKLAPEAQLNIIEQAFNRLPEHLRRQLGSTLADLLATTGRLEAARRILRSVDRVMTAETADVTLTKATIADAEGNAHTASAHLTEVIATPSASREAPLALARLIEKRWADRGSIPPKDLDLAAGYAREFRNSELGPMMARTHVLALSMSQEFDGAMHHIQKAPDDKDWRRTRDQVLQLLAERADDITFLRYIFGLKEKTRINLSLDTATSVAQRLINLGFASAAREWTDPLGDQNHAIERARIRARSALLSDHPRQALLELSEDPSDDARVLRAQALARVQNFYAAVELLRETGQIEAADRLSWLAGTNEIDAEDSNVFSDLNRIKISLDQPIERQSDKPLADAKTLIKESANARAQISDMLEIVQTGGLN</sequence>
<feature type="chain" id="PRO_5019837883" description="Tetratricopeptide repeat protein" evidence="1">
    <location>
        <begin position="19"/>
        <end position="715"/>
    </location>
</feature>
<evidence type="ECO:0008006" key="4">
    <source>
        <dbReference type="Google" id="ProtNLM"/>
    </source>
</evidence>
<keyword evidence="3" id="KW-1185">Reference proteome</keyword>
<accession>A0A497YV15</accession>
<dbReference type="AlphaFoldDB" id="A0A497YV15"/>
<dbReference type="EMBL" id="RCCT01000007">
    <property type="protein sequence ID" value="RLJ99909.1"/>
    <property type="molecule type" value="Genomic_DNA"/>
</dbReference>
<comment type="caution">
    <text evidence="2">The sequence shown here is derived from an EMBL/GenBank/DDBJ whole genome shotgun (WGS) entry which is preliminary data.</text>
</comment>
<evidence type="ECO:0000313" key="2">
    <source>
        <dbReference type="EMBL" id="RLJ99909.1"/>
    </source>
</evidence>
<feature type="signal peptide" evidence="1">
    <location>
        <begin position="1"/>
        <end position="18"/>
    </location>
</feature>
<protein>
    <recommendedName>
        <fullName evidence="4">Tetratricopeptide repeat protein</fullName>
    </recommendedName>
</protein>
<dbReference type="OrthoDB" id="7847197at2"/>
<reference evidence="2 3" key="1">
    <citation type="submission" date="2018-10" db="EMBL/GenBank/DDBJ databases">
        <title>Genomic Encyclopedia of Archaeal and Bacterial Type Strains, Phase II (KMG-II): from individual species to whole genera.</title>
        <authorList>
            <person name="Goeker M."/>
        </authorList>
    </citation>
    <scope>NUCLEOTIDE SEQUENCE [LARGE SCALE GENOMIC DNA]</scope>
    <source>
        <strain evidence="2 3">DSM 29317</strain>
    </source>
</reference>
<keyword evidence="1" id="KW-0732">Signal</keyword>
<name>A0A497YV15_9RHOB</name>
<evidence type="ECO:0000256" key="1">
    <source>
        <dbReference type="SAM" id="SignalP"/>
    </source>
</evidence>